<proteinExistence type="predicted"/>
<evidence type="ECO:0000256" key="3">
    <source>
        <dbReference type="ARBA" id="ARBA00023004"/>
    </source>
</evidence>
<evidence type="ECO:0000256" key="4">
    <source>
        <dbReference type="ARBA" id="ARBA00023194"/>
    </source>
</evidence>
<dbReference type="GO" id="GO:0017000">
    <property type="term" value="P:antibiotic biosynthetic process"/>
    <property type="evidence" value="ECO:0007669"/>
    <property type="project" value="UniProtKB-KW"/>
</dbReference>
<dbReference type="GO" id="GO:0016491">
    <property type="term" value="F:oxidoreductase activity"/>
    <property type="evidence" value="ECO:0007669"/>
    <property type="project" value="UniProtKB-KW"/>
</dbReference>
<organism evidence="7">
    <name type="scientific">Streptomyces pilosus</name>
    <dbReference type="NCBI Taxonomy" id="28893"/>
    <lineage>
        <taxon>Bacteria</taxon>
        <taxon>Bacillati</taxon>
        <taxon>Actinomycetota</taxon>
        <taxon>Actinomycetes</taxon>
        <taxon>Kitasatosporales</taxon>
        <taxon>Streptomycetaceae</taxon>
        <taxon>Streptomyces</taxon>
    </lineage>
</organism>
<dbReference type="EMBL" id="EU670723">
    <property type="protein sequence ID" value="ACG60747.1"/>
    <property type="molecule type" value="Genomic_DNA"/>
</dbReference>
<feature type="domain" description="TauD/TfdA-like" evidence="6">
    <location>
        <begin position="43"/>
        <end position="330"/>
    </location>
</feature>
<dbReference type="InterPro" id="IPR003819">
    <property type="entry name" value="TauD/TfdA-like"/>
</dbReference>
<keyword evidence="4" id="KW-0045">Antibiotic biosynthesis</keyword>
<protein>
    <submittedName>
        <fullName evidence="7">Oxygenase</fullName>
    </submittedName>
</protein>
<dbReference type="PANTHER" id="PTHR10696:SF56">
    <property type="entry name" value="TAUD_TFDA-LIKE DOMAIN-CONTAINING PROTEIN"/>
    <property type="match status" value="1"/>
</dbReference>
<evidence type="ECO:0000256" key="1">
    <source>
        <dbReference type="ARBA" id="ARBA00001954"/>
    </source>
</evidence>
<reference evidence="7" key="1">
    <citation type="journal article" date="2009" name="Mol. Biosyst.">
        <title>The biosynthetic gene cluster of zorbamycin, a member of the bleomycin family of antitumor antibiotics, from Streptomyces flavoviridis ATCC 21892.</title>
        <authorList>
            <person name="Galm U."/>
            <person name="Wendt-Pienkowski E."/>
            <person name="Wang L."/>
            <person name="George N.P."/>
            <person name="Oh T.J."/>
            <person name="Yi F."/>
            <person name="Tao M."/>
            <person name="Coughlin J.M."/>
            <person name="Shen B."/>
        </authorList>
    </citation>
    <scope>NUCLEOTIDE SEQUENCE</scope>
</reference>
<dbReference type="AlphaFoldDB" id="B9UJ08"/>
<dbReference type="InterPro" id="IPR042098">
    <property type="entry name" value="TauD-like_sf"/>
</dbReference>
<dbReference type="SUPFAM" id="SSF51197">
    <property type="entry name" value="Clavaminate synthase-like"/>
    <property type="match status" value="1"/>
</dbReference>
<evidence type="ECO:0000259" key="6">
    <source>
        <dbReference type="Pfam" id="PF02668"/>
    </source>
</evidence>
<evidence type="ECO:0000313" key="7">
    <source>
        <dbReference type="EMBL" id="ACG60747.1"/>
    </source>
</evidence>
<keyword evidence="2" id="KW-0560">Oxidoreductase</keyword>
<name>B9UJ08_9ACTN</name>
<feature type="region of interest" description="Disordered" evidence="5">
    <location>
        <begin position="345"/>
        <end position="381"/>
    </location>
</feature>
<dbReference type="Gene3D" id="3.60.130.10">
    <property type="entry name" value="Clavaminate synthase-like"/>
    <property type="match status" value="1"/>
</dbReference>
<dbReference type="PANTHER" id="PTHR10696">
    <property type="entry name" value="GAMMA-BUTYROBETAINE HYDROXYLASE-RELATED"/>
    <property type="match status" value="1"/>
</dbReference>
<keyword evidence="3" id="KW-0408">Iron</keyword>
<evidence type="ECO:0000256" key="2">
    <source>
        <dbReference type="ARBA" id="ARBA00023002"/>
    </source>
</evidence>
<accession>B9UJ08</accession>
<comment type="cofactor">
    <cofactor evidence="1">
        <name>Fe(2+)</name>
        <dbReference type="ChEBI" id="CHEBI:29033"/>
    </cofactor>
</comment>
<dbReference type="InterPro" id="IPR050411">
    <property type="entry name" value="AlphaKG_dependent_hydroxylases"/>
</dbReference>
<dbReference type="Pfam" id="PF02668">
    <property type="entry name" value="TauD"/>
    <property type="match status" value="1"/>
</dbReference>
<evidence type="ECO:0000256" key="5">
    <source>
        <dbReference type="SAM" id="MobiDB-lite"/>
    </source>
</evidence>
<sequence length="381" mass="41601">MNLRHGPGRVPRRPVEERPAALVQTGSTPAGRTLPVVVEAVDDAVDPAAWAARDTGRLRDLLDRHGAVLLRGFQTTPGDLPRLLRPLGGDPLQYRERSTPRTALGGGVYTSTDHPADQVIALHNENAYQSAFPGLLAFQCTVPARAGGGTPLADCRRVLARLAPAVVERFVRTGVCYLRTYHPGVGLSWQDAFGTDDRDEVSSYSSRGGIEAHWRPDGTLHTRQTQPALARHPRTGEDVWFNHAAFFHPDGLDPALRAALRARYPREEDLPHHVTFGDGGPIPAADLAHIRAAYAAEAGVVPWRAGDVLLVDNLLAAHGREPYRGERRVAVAMAGLLDRQAVRADRQTVREDRPAIREDRPAIREDRPAIREDRPAGEAAP</sequence>